<dbReference type="RefSeq" id="WP_078685558.1">
    <property type="nucleotide sequence ID" value="NZ_FUYA01000007.1"/>
</dbReference>
<evidence type="ECO:0000313" key="1">
    <source>
        <dbReference type="EMBL" id="SKA76661.1"/>
    </source>
</evidence>
<evidence type="ECO:0008006" key="3">
    <source>
        <dbReference type="Google" id="ProtNLM"/>
    </source>
</evidence>
<keyword evidence="2" id="KW-1185">Reference proteome</keyword>
<accession>A0A1T4WJ39</accession>
<dbReference type="AlphaFoldDB" id="A0A1T4WJ39"/>
<dbReference type="Pfam" id="PF14334">
    <property type="entry name" value="DUF4390"/>
    <property type="match status" value="1"/>
</dbReference>
<protein>
    <recommendedName>
        <fullName evidence="3">DUF4390 domain-containing protein</fullName>
    </recommendedName>
</protein>
<organism evidence="1 2">
    <name type="scientific">Desulfobaculum bizertense DSM 18034</name>
    <dbReference type="NCBI Taxonomy" id="1121442"/>
    <lineage>
        <taxon>Bacteria</taxon>
        <taxon>Pseudomonadati</taxon>
        <taxon>Thermodesulfobacteriota</taxon>
        <taxon>Desulfovibrionia</taxon>
        <taxon>Desulfovibrionales</taxon>
        <taxon>Desulfovibrionaceae</taxon>
        <taxon>Desulfobaculum</taxon>
    </lineage>
</organism>
<gene>
    <name evidence="1" type="ORF">SAMN02745702_02284</name>
</gene>
<dbReference type="EMBL" id="FUYA01000007">
    <property type="protein sequence ID" value="SKA76661.1"/>
    <property type="molecule type" value="Genomic_DNA"/>
</dbReference>
<name>A0A1T4WJ39_9BACT</name>
<sequence>MSTICKNDLSASDEQSRLLACLPVFCLVLCLFLGASLGPRPAFGQTLELGNLVLDNQQGEITVRFGVRLDELAPLQDVLESGSPVILQSRGSVSGIKTLWFDDTVAEAQWESELRYDALGKRYVMQLPGSSEKLEDVSLARLLQKGWGRVSLVLGPWKTLQPGTNYRLDLQIRMKREDVPAWLKYVVFFKSWDVYPLANYQLDFSY</sequence>
<proteinExistence type="predicted"/>
<evidence type="ECO:0000313" key="2">
    <source>
        <dbReference type="Proteomes" id="UP000189733"/>
    </source>
</evidence>
<reference evidence="1 2" key="1">
    <citation type="submission" date="2017-02" db="EMBL/GenBank/DDBJ databases">
        <authorList>
            <person name="Peterson S.W."/>
        </authorList>
    </citation>
    <scope>NUCLEOTIDE SEQUENCE [LARGE SCALE GENOMIC DNA]</scope>
    <source>
        <strain evidence="1 2">DSM 18034</strain>
    </source>
</reference>
<dbReference type="OrthoDB" id="5470580at2"/>
<dbReference type="STRING" id="1121442.SAMN02745702_02284"/>
<dbReference type="Proteomes" id="UP000189733">
    <property type="component" value="Unassembled WGS sequence"/>
</dbReference>
<dbReference type="InterPro" id="IPR025500">
    <property type="entry name" value="DUF4390"/>
</dbReference>